<proteinExistence type="predicted"/>
<dbReference type="InterPro" id="IPR038672">
    <property type="entry name" value="CpcT/CpeT_sf"/>
</dbReference>
<name>A0A1D8KS30_9CAUD</name>
<dbReference type="Gene3D" id="2.40.128.590">
    <property type="entry name" value="CpcT/CpeT domain"/>
    <property type="match status" value="1"/>
</dbReference>
<dbReference type="InterPro" id="IPR010404">
    <property type="entry name" value="CpcT/CpeT"/>
</dbReference>
<evidence type="ECO:0000313" key="2">
    <source>
        <dbReference type="Proteomes" id="UP000204364"/>
    </source>
</evidence>
<protein>
    <submittedName>
        <fullName evidence="1">Uncharacterized protein</fullName>
    </submittedName>
</protein>
<dbReference type="Pfam" id="PF06206">
    <property type="entry name" value="CpeT"/>
    <property type="match status" value="1"/>
</dbReference>
<accession>A0A1D8KS30</accession>
<sequence>MKSWYNYQGEDNPYRHFQVNLTYENDVTVFTQSTNLLTNEPSCSWKFGYFDGWWFGELDGDCILRDTKVVSEVQFNGQTYRSLDTGYNLETGKFAWGKLPEEGMFQFQRLNNVRTLDFTQI</sequence>
<dbReference type="GeneID" id="30309970"/>
<dbReference type="EMBL" id="KU686210">
    <property type="protein sequence ID" value="AOV61490.1"/>
    <property type="molecule type" value="Genomic_DNA"/>
</dbReference>
<reference evidence="1 2" key="1">
    <citation type="journal article" date="2016" name="Virology">
        <title>The genomic content and context of auxiliary metabolic genes in marine cyanomyoviruses.</title>
        <authorList>
            <person name="Crummett L.T."/>
            <person name="Puxty R.J."/>
            <person name="Weihe C."/>
            <person name="Marston M.F."/>
            <person name="Martiny J.B."/>
        </authorList>
    </citation>
    <scope>NUCLEOTIDE SEQUENCE [LARGE SCALE GENOMIC DNA]</scope>
    <source>
        <strain evidence="1">0810PA09</strain>
    </source>
</reference>
<dbReference type="GO" id="GO:0016829">
    <property type="term" value="F:lyase activity"/>
    <property type="evidence" value="ECO:0007669"/>
    <property type="project" value="InterPro"/>
</dbReference>
<dbReference type="RefSeq" id="YP_009325006.1">
    <property type="nucleotide sequence ID" value="NC_031944.1"/>
</dbReference>
<gene>
    <name evidence="1" type="ORF">P090810_017</name>
</gene>
<organism evidence="1 2">
    <name type="scientific">Synechococcus phage S-WAM1</name>
    <dbReference type="NCBI Taxonomy" id="1815521"/>
    <lineage>
        <taxon>Viruses</taxon>
        <taxon>Duplodnaviria</taxon>
        <taxon>Heunggongvirae</taxon>
        <taxon>Uroviricota</taxon>
        <taxon>Caudoviricetes</taxon>
        <taxon>Pantevenvirales</taxon>
        <taxon>Kyanoviridae</taxon>
        <taxon>Sokavirus</taxon>
        <taxon>Sokavirus swam1</taxon>
    </lineage>
</organism>
<dbReference type="KEGG" id="vg:30309970"/>
<keyword evidence="2" id="KW-1185">Reference proteome</keyword>
<dbReference type="Proteomes" id="UP000204364">
    <property type="component" value="Segment"/>
</dbReference>
<evidence type="ECO:0000313" key="1">
    <source>
        <dbReference type="EMBL" id="AOV61490.1"/>
    </source>
</evidence>
<dbReference type="OrthoDB" id="14354at10239"/>